<dbReference type="WBParaSite" id="nRc.2.0.1.t13287-RA">
    <property type="protein sequence ID" value="nRc.2.0.1.t13287-RA"/>
    <property type="gene ID" value="nRc.2.0.1.g13287"/>
</dbReference>
<protein>
    <submittedName>
        <fullName evidence="2">Uncharacterized protein</fullName>
    </submittedName>
</protein>
<sequence>MTTGAQMLGAIAQQQSVVAAKPPTMVANTFGETLCAINNDISIIEASPFPTATAPQSLKIGVLREVQPCDGLVIYFPGEEQISSDDNDEE</sequence>
<evidence type="ECO:0000313" key="1">
    <source>
        <dbReference type="Proteomes" id="UP000887565"/>
    </source>
</evidence>
<name>A0A915IIT4_ROMCU</name>
<keyword evidence="1" id="KW-1185">Reference proteome</keyword>
<proteinExistence type="predicted"/>
<accession>A0A915IIT4</accession>
<reference evidence="2" key="1">
    <citation type="submission" date="2022-11" db="UniProtKB">
        <authorList>
            <consortium name="WormBaseParasite"/>
        </authorList>
    </citation>
    <scope>IDENTIFICATION</scope>
</reference>
<dbReference type="Proteomes" id="UP000887565">
    <property type="component" value="Unplaced"/>
</dbReference>
<organism evidence="1 2">
    <name type="scientific">Romanomermis culicivorax</name>
    <name type="common">Nematode worm</name>
    <dbReference type="NCBI Taxonomy" id="13658"/>
    <lineage>
        <taxon>Eukaryota</taxon>
        <taxon>Metazoa</taxon>
        <taxon>Ecdysozoa</taxon>
        <taxon>Nematoda</taxon>
        <taxon>Enoplea</taxon>
        <taxon>Dorylaimia</taxon>
        <taxon>Mermithida</taxon>
        <taxon>Mermithoidea</taxon>
        <taxon>Mermithidae</taxon>
        <taxon>Romanomermis</taxon>
    </lineage>
</organism>
<evidence type="ECO:0000313" key="2">
    <source>
        <dbReference type="WBParaSite" id="nRc.2.0.1.t13287-RA"/>
    </source>
</evidence>
<dbReference type="AlphaFoldDB" id="A0A915IIT4"/>